<comment type="caution">
    <text evidence="4">The sequence shown here is derived from an EMBL/GenBank/DDBJ whole genome shotgun (WGS) entry which is preliminary data.</text>
</comment>
<evidence type="ECO:0000256" key="3">
    <source>
        <dbReference type="PROSITE-ProRule" id="PRU00117"/>
    </source>
</evidence>
<proteinExistence type="predicted"/>
<dbReference type="Gene3D" id="3.30.300.20">
    <property type="match status" value="1"/>
</dbReference>
<organism evidence="4 5">
    <name type="scientific">Candidatus Shapirobacteria bacterium CG03_land_8_20_14_0_80_39_12</name>
    <dbReference type="NCBI Taxonomy" id="1974879"/>
    <lineage>
        <taxon>Bacteria</taxon>
        <taxon>Candidatus Shapironibacteriota</taxon>
    </lineage>
</organism>
<dbReference type="GO" id="GO:0003723">
    <property type="term" value="F:RNA binding"/>
    <property type="evidence" value="ECO:0007669"/>
    <property type="project" value="UniProtKB-UniRule"/>
</dbReference>
<dbReference type="PANTHER" id="PTHR34654">
    <property type="entry name" value="UPF0109 PROTEIN SCO5592"/>
    <property type="match status" value="1"/>
</dbReference>
<evidence type="ECO:0000313" key="4">
    <source>
        <dbReference type="EMBL" id="PIV00459.1"/>
    </source>
</evidence>
<sequence length="79" mass="8530">MKDFLEKIVAAIVDDSKTVEILEKPEGELTVLTIIAPGKEVGKIIGKGGRVINAIRALCRLKGGKNLSRFLIRVEAKAS</sequence>
<keyword evidence="2 3" id="KW-0694">RNA-binding</keyword>
<name>A0A2M7BBI8_9BACT</name>
<dbReference type="InterPro" id="IPR020627">
    <property type="entry name" value="KhpA"/>
</dbReference>
<accession>A0A2M7BBI8</accession>
<evidence type="ECO:0000256" key="2">
    <source>
        <dbReference type="ARBA" id="ARBA00022884"/>
    </source>
</evidence>
<dbReference type="AlphaFoldDB" id="A0A2M7BBI8"/>
<dbReference type="InterPro" id="IPR015946">
    <property type="entry name" value="KH_dom-like_a/b"/>
</dbReference>
<dbReference type="PROSITE" id="PS50084">
    <property type="entry name" value="KH_TYPE_1"/>
    <property type="match status" value="1"/>
</dbReference>
<evidence type="ECO:0000313" key="5">
    <source>
        <dbReference type="Proteomes" id="UP000229631"/>
    </source>
</evidence>
<keyword evidence="1" id="KW-0963">Cytoplasm</keyword>
<gene>
    <name evidence="4" type="ORF">COS54_03080</name>
</gene>
<dbReference type="Proteomes" id="UP000229631">
    <property type="component" value="Unassembled WGS sequence"/>
</dbReference>
<dbReference type="PANTHER" id="PTHR34654:SF1">
    <property type="entry name" value="RNA-BINDING PROTEIN KHPA"/>
    <property type="match status" value="1"/>
</dbReference>
<dbReference type="SUPFAM" id="SSF54814">
    <property type="entry name" value="Prokaryotic type KH domain (KH-domain type II)"/>
    <property type="match status" value="1"/>
</dbReference>
<dbReference type="Pfam" id="PF13083">
    <property type="entry name" value="KH_KhpA-B"/>
    <property type="match status" value="1"/>
</dbReference>
<dbReference type="EMBL" id="PEVC01000053">
    <property type="protein sequence ID" value="PIV00459.1"/>
    <property type="molecule type" value="Genomic_DNA"/>
</dbReference>
<evidence type="ECO:0000256" key="1">
    <source>
        <dbReference type="ARBA" id="ARBA00022490"/>
    </source>
</evidence>
<reference evidence="5" key="1">
    <citation type="submission" date="2017-09" db="EMBL/GenBank/DDBJ databases">
        <title>Depth-based differentiation of microbial function through sediment-hosted aquifers and enrichment of novel symbionts in the deep terrestrial subsurface.</title>
        <authorList>
            <person name="Probst A.J."/>
            <person name="Ladd B."/>
            <person name="Jarett J.K."/>
            <person name="Geller-Mcgrath D.E."/>
            <person name="Sieber C.M.K."/>
            <person name="Emerson J.B."/>
            <person name="Anantharaman K."/>
            <person name="Thomas B.C."/>
            <person name="Malmstrom R."/>
            <person name="Stieglmeier M."/>
            <person name="Klingl A."/>
            <person name="Woyke T."/>
            <person name="Ryan C.M."/>
            <person name="Banfield J.F."/>
        </authorList>
    </citation>
    <scope>NUCLEOTIDE SEQUENCE [LARGE SCALE GENOMIC DNA]</scope>
</reference>
<dbReference type="InterPro" id="IPR009019">
    <property type="entry name" value="KH_sf_prok-type"/>
</dbReference>
<protein>
    <submittedName>
        <fullName evidence="4">KH domain-containing protein</fullName>
    </submittedName>
</protein>